<evidence type="ECO:0000256" key="6">
    <source>
        <dbReference type="ARBA" id="ARBA00023136"/>
    </source>
</evidence>
<keyword evidence="7" id="KW-0325">Glycoprotein</keyword>
<dbReference type="GO" id="GO:0016020">
    <property type="term" value="C:membrane"/>
    <property type="evidence" value="ECO:0007669"/>
    <property type="project" value="UniProtKB-SubCell"/>
</dbReference>
<evidence type="ECO:0000259" key="11">
    <source>
        <dbReference type="Pfam" id="PF13947"/>
    </source>
</evidence>
<dbReference type="Pfam" id="PF14380">
    <property type="entry name" value="WAK_assoc"/>
    <property type="match status" value="1"/>
</dbReference>
<feature type="chain" id="PRO_5028365469" description="non-specific serine/threonine protein kinase" evidence="10">
    <location>
        <begin position="28"/>
        <end position="311"/>
    </location>
</feature>
<dbReference type="RefSeq" id="XP_031384514.1">
    <property type="nucleotide sequence ID" value="XM_031528654.1"/>
</dbReference>
<dbReference type="Proteomes" id="UP000515151">
    <property type="component" value="Chromosome 3"/>
</dbReference>
<evidence type="ECO:0000256" key="1">
    <source>
        <dbReference type="ARBA" id="ARBA00004167"/>
    </source>
</evidence>
<dbReference type="AlphaFoldDB" id="A0A6P8CQF4"/>
<dbReference type="GO" id="GO:0004674">
    <property type="term" value="F:protein serine/threonine kinase activity"/>
    <property type="evidence" value="ECO:0007669"/>
    <property type="project" value="UniProtKB-KW"/>
</dbReference>
<gene>
    <name evidence="14" type="primary">LOC116198492</name>
</gene>
<feature type="domain" description="Wall-associated receptor kinase galacturonan-binding" evidence="11">
    <location>
        <begin position="38"/>
        <end position="104"/>
    </location>
</feature>
<evidence type="ECO:0000256" key="9">
    <source>
        <dbReference type="ARBA" id="ARBA00048679"/>
    </source>
</evidence>
<reference evidence="14" key="2">
    <citation type="submission" date="2025-08" db="UniProtKB">
        <authorList>
            <consortium name="RefSeq"/>
        </authorList>
    </citation>
    <scope>IDENTIFICATION</scope>
    <source>
        <tissue evidence="14">Leaf</tissue>
    </source>
</reference>
<evidence type="ECO:0000256" key="5">
    <source>
        <dbReference type="ARBA" id="ARBA00022989"/>
    </source>
</evidence>
<dbReference type="GO" id="GO:0030247">
    <property type="term" value="F:polysaccharide binding"/>
    <property type="evidence" value="ECO:0007669"/>
    <property type="project" value="InterPro"/>
</dbReference>
<dbReference type="GeneID" id="116198492"/>
<reference evidence="13" key="1">
    <citation type="journal article" date="2020" name="Plant Biotechnol. J.">
        <title>The pomegranate (Punica granatum L.) draft genome dissects genetic divergence between soft- and hard-seeded cultivars.</title>
        <authorList>
            <person name="Luo X."/>
            <person name="Li H."/>
            <person name="Wu Z."/>
            <person name="Yao W."/>
            <person name="Zhao P."/>
            <person name="Cao D."/>
            <person name="Yu H."/>
            <person name="Li K."/>
            <person name="Poudel K."/>
            <person name="Zhao D."/>
            <person name="Zhang F."/>
            <person name="Xia X."/>
            <person name="Chen L."/>
            <person name="Wang Q."/>
            <person name="Jing D."/>
            <person name="Cao S."/>
        </authorList>
    </citation>
    <scope>NUCLEOTIDE SEQUENCE [LARGE SCALE GENOMIC DNA]</scope>
    <source>
        <strain evidence="13">cv. Tunisia</strain>
    </source>
</reference>
<keyword evidence="3" id="KW-0812">Transmembrane</keyword>
<dbReference type="Pfam" id="PF13947">
    <property type="entry name" value="GUB_WAK_bind"/>
    <property type="match status" value="1"/>
</dbReference>
<dbReference type="EC" id="2.7.11.1" evidence="2"/>
<organism evidence="13 14">
    <name type="scientific">Punica granatum</name>
    <name type="common">Pomegranate</name>
    <dbReference type="NCBI Taxonomy" id="22663"/>
    <lineage>
        <taxon>Eukaryota</taxon>
        <taxon>Viridiplantae</taxon>
        <taxon>Streptophyta</taxon>
        <taxon>Embryophyta</taxon>
        <taxon>Tracheophyta</taxon>
        <taxon>Spermatophyta</taxon>
        <taxon>Magnoliopsida</taxon>
        <taxon>eudicotyledons</taxon>
        <taxon>Gunneridae</taxon>
        <taxon>Pentapetalae</taxon>
        <taxon>rosids</taxon>
        <taxon>malvids</taxon>
        <taxon>Myrtales</taxon>
        <taxon>Lythraceae</taxon>
        <taxon>Punica</taxon>
    </lineage>
</organism>
<comment type="catalytic activity">
    <reaction evidence="9">
        <text>L-seryl-[protein] + ATP = O-phospho-L-seryl-[protein] + ADP + H(+)</text>
        <dbReference type="Rhea" id="RHEA:17989"/>
        <dbReference type="Rhea" id="RHEA-COMP:9863"/>
        <dbReference type="Rhea" id="RHEA-COMP:11604"/>
        <dbReference type="ChEBI" id="CHEBI:15378"/>
        <dbReference type="ChEBI" id="CHEBI:29999"/>
        <dbReference type="ChEBI" id="CHEBI:30616"/>
        <dbReference type="ChEBI" id="CHEBI:83421"/>
        <dbReference type="ChEBI" id="CHEBI:456216"/>
        <dbReference type="EC" id="2.7.11.1"/>
    </reaction>
</comment>
<comment type="catalytic activity">
    <reaction evidence="8">
        <text>L-threonyl-[protein] + ATP = O-phospho-L-threonyl-[protein] + ADP + H(+)</text>
        <dbReference type="Rhea" id="RHEA:46608"/>
        <dbReference type="Rhea" id="RHEA-COMP:11060"/>
        <dbReference type="Rhea" id="RHEA-COMP:11605"/>
        <dbReference type="ChEBI" id="CHEBI:15378"/>
        <dbReference type="ChEBI" id="CHEBI:30013"/>
        <dbReference type="ChEBI" id="CHEBI:30616"/>
        <dbReference type="ChEBI" id="CHEBI:61977"/>
        <dbReference type="ChEBI" id="CHEBI:456216"/>
        <dbReference type="EC" id="2.7.11.1"/>
    </reaction>
</comment>
<dbReference type="InterPro" id="IPR032872">
    <property type="entry name" value="WAK_assoc_C"/>
</dbReference>
<evidence type="ECO:0000256" key="3">
    <source>
        <dbReference type="ARBA" id="ARBA00022692"/>
    </source>
</evidence>
<dbReference type="PANTHER" id="PTHR33355">
    <property type="entry name" value="WALL-ASSOCIATED RECEPTOR KINASE CARBOXY-TERMINAL PROTEIN-RELATED"/>
    <property type="match status" value="1"/>
</dbReference>
<evidence type="ECO:0000256" key="4">
    <source>
        <dbReference type="ARBA" id="ARBA00022729"/>
    </source>
</evidence>
<evidence type="ECO:0000313" key="13">
    <source>
        <dbReference type="Proteomes" id="UP000515151"/>
    </source>
</evidence>
<dbReference type="PANTHER" id="PTHR33355:SF13">
    <property type="entry name" value="WALL-ASSOCIATED RECEPTOR KINASE 3-LIKE"/>
    <property type="match status" value="1"/>
</dbReference>
<keyword evidence="4 10" id="KW-0732">Signal</keyword>
<name>A0A6P8CQF4_PUNGR</name>
<comment type="subcellular location">
    <subcellularLocation>
        <location evidence="1">Membrane</location>
        <topology evidence="1">Single-pass membrane protein</topology>
    </subcellularLocation>
</comment>
<accession>A0A6P8CQF4</accession>
<evidence type="ECO:0000256" key="7">
    <source>
        <dbReference type="ARBA" id="ARBA00023180"/>
    </source>
</evidence>
<dbReference type="InterPro" id="IPR025287">
    <property type="entry name" value="WAK_GUB"/>
</dbReference>
<keyword evidence="5" id="KW-1133">Transmembrane helix</keyword>
<keyword evidence="13" id="KW-1185">Reference proteome</keyword>
<dbReference type="OrthoDB" id="1933476at2759"/>
<keyword evidence="6" id="KW-0472">Membrane</keyword>
<protein>
    <recommendedName>
        <fullName evidence="2">non-specific serine/threonine protein kinase</fullName>
        <ecNumber evidence="2">2.7.11.1</ecNumber>
    </recommendedName>
</protein>
<feature type="domain" description="Wall-associated receptor kinase C-terminal" evidence="12">
    <location>
        <begin position="231"/>
        <end position="270"/>
    </location>
</feature>
<evidence type="ECO:0000259" key="12">
    <source>
        <dbReference type="Pfam" id="PF14380"/>
    </source>
</evidence>
<evidence type="ECO:0000313" key="14">
    <source>
        <dbReference type="RefSeq" id="XP_031384514.1"/>
    </source>
</evidence>
<evidence type="ECO:0000256" key="8">
    <source>
        <dbReference type="ARBA" id="ARBA00047899"/>
    </source>
</evidence>
<sequence length="311" mass="32984">MSSSQLQHLSICTFLLPLLLFSETVSAALPIVPINGTCHDTCGSIPVKFPFGTGFGCGHPDFSRHVRCSSSSSPSSGTLQFSTGTGIYDISSIDYSAGTLILADPLMSTCSSMQNSGSFSLDRASPFTLTDDNIFVLLGCSRTSPVFDPDENLCDTGSVTRVCKGLYSCKAVTDIGLQQNGPTSTCCVYESPTRFSSGGYSLDVPKLQCSSYSAVYGFGDDRGNPMKWKFGISLKYNNSSYTDSCEDCESTGGFCGFSGLGESFACICRNGVNSTNNCYGRGYAWSGAPGHKIQTVISAAGFLLWGIMLLI</sequence>
<evidence type="ECO:0000256" key="10">
    <source>
        <dbReference type="SAM" id="SignalP"/>
    </source>
</evidence>
<evidence type="ECO:0000256" key="2">
    <source>
        <dbReference type="ARBA" id="ARBA00012513"/>
    </source>
</evidence>
<feature type="signal peptide" evidence="10">
    <location>
        <begin position="1"/>
        <end position="27"/>
    </location>
</feature>
<proteinExistence type="predicted"/>